<comment type="caution">
    <text evidence="1">The sequence shown here is derived from an EMBL/GenBank/DDBJ whole genome shotgun (WGS) entry which is preliminary data.</text>
</comment>
<reference evidence="2" key="1">
    <citation type="journal article" date="2019" name="Int. J. Syst. Evol. Microbiol.">
        <title>The Global Catalogue of Microorganisms (GCM) 10K type strain sequencing project: providing services to taxonomists for standard genome sequencing and annotation.</title>
        <authorList>
            <consortium name="The Broad Institute Genomics Platform"/>
            <consortium name="The Broad Institute Genome Sequencing Center for Infectious Disease"/>
            <person name="Wu L."/>
            <person name="Ma J."/>
        </authorList>
    </citation>
    <scope>NUCLEOTIDE SEQUENCE [LARGE SCALE GENOMIC DNA]</scope>
    <source>
        <strain evidence="2">CGMCC 1.3601</strain>
    </source>
</reference>
<organism evidence="1 2">
    <name type="scientific">Pseudarthrobacter scleromae</name>
    <dbReference type="NCBI Taxonomy" id="158897"/>
    <lineage>
        <taxon>Bacteria</taxon>
        <taxon>Bacillati</taxon>
        <taxon>Actinomycetota</taxon>
        <taxon>Actinomycetes</taxon>
        <taxon>Micrococcales</taxon>
        <taxon>Micrococcaceae</taxon>
        <taxon>Pseudarthrobacter</taxon>
    </lineage>
</organism>
<proteinExistence type="predicted"/>
<dbReference type="Proteomes" id="UP000658754">
    <property type="component" value="Unassembled WGS sequence"/>
</dbReference>
<evidence type="ECO:0000313" key="1">
    <source>
        <dbReference type="EMBL" id="GGI80489.1"/>
    </source>
</evidence>
<gene>
    <name evidence="1" type="ORF">GCM10007175_17160</name>
</gene>
<keyword evidence="2" id="KW-1185">Reference proteome</keyword>
<accession>A0ABQ2CDF4</accession>
<sequence length="71" mass="7988">MLPSQVLLDIAASPYNCELVAALEHASHGEVDFQAASRWDRLVSAHSFYLSTQQCDRANDARERVELAREK</sequence>
<protein>
    <submittedName>
        <fullName evidence="1">Uncharacterized protein</fullName>
    </submittedName>
</protein>
<dbReference type="EMBL" id="BMKV01000003">
    <property type="protein sequence ID" value="GGI80489.1"/>
    <property type="molecule type" value="Genomic_DNA"/>
</dbReference>
<evidence type="ECO:0000313" key="2">
    <source>
        <dbReference type="Proteomes" id="UP000658754"/>
    </source>
</evidence>
<name>A0ABQ2CDF4_9MICC</name>